<dbReference type="InterPro" id="IPR002938">
    <property type="entry name" value="FAD-bd"/>
</dbReference>
<keyword evidence="5" id="KW-1185">Reference proteome</keyword>
<dbReference type="RefSeq" id="WP_346163797.1">
    <property type="nucleotide sequence ID" value="NZ_BAAAOQ010000020.1"/>
</dbReference>
<dbReference type="Gene3D" id="3.50.50.60">
    <property type="entry name" value="FAD/NAD(P)-binding domain"/>
    <property type="match status" value="2"/>
</dbReference>
<dbReference type="PANTHER" id="PTHR43476:SF5">
    <property type="entry name" value="FAD-DEPENDENT MONOOXYGENASE"/>
    <property type="match status" value="1"/>
</dbReference>
<dbReference type="NCBIfam" id="NF004833">
    <property type="entry name" value="PRK06185.1-1"/>
    <property type="match status" value="1"/>
</dbReference>
<sequence length="425" mass="46113">MEKTTCCVVGGGPAGMVLALLLARAGIEVTVLEKHADFLRDFRGDTVHPSTLALLDDLGLAERFARLPQRRVRTVQLPVGPGRSAVTVADLSALRGPYDYVAMVPQWDLLDLLADEARREPSFQLRTNTEATSFLIESGRVTGVRYRTSDGCTGELRAVLTVACDGRGSLARSLPELGLHRFTCPMDAWWFRLPRRDGDPSGLVGGAGEGFLTAMIDRGDYWQCAALIPKGTDAERRAAGLDRFLAAYAAAVPWIADRVHALRSWDDVKLLDVHLDRLRRWHRPGLLCIGDAAHAMSPVFGIGVNLAVQDAVAAARHLVEPLSRGTVGLRDVRGVQRRRRPTTVATQALQRAAHARFIAPVLSGRPPLGGAERARRVAGLVAGSPWLRRLPAYFVAYGALRERPPAEAVRRPVPGAHTATGASRP</sequence>
<dbReference type="EMBL" id="BAAAOQ010000020">
    <property type="protein sequence ID" value="GAA2201366.1"/>
    <property type="molecule type" value="Genomic_DNA"/>
</dbReference>
<gene>
    <name evidence="4" type="ORF">GCM10009787_55980</name>
</gene>
<dbReference type="InterPro" id="IPR050631">
    <property type="entry name" value="PheA/TfdB_FAD_monoxygenase"/>
</dbReference>
<organism evidence="4 5">
    <name type="scientific">Streptomyces bangladeshensis</name>
    <dbReference type="NCBI Taxonomy" id="295352"/>
    <lineage>
        <taxon>Bacteria</taxon>
        <taxon>Bacillati</taxon>
        <taxon>Actinomycetota</taxon>
        <taxon>Actinomycetes</taxon>
        <taxon>Kitasatosporales</taxon>
        <taxon>Streptomycetaceae</taxon>
        <taxon>Streptomyces</taxon>
    </lineage>
</organism>
<feature type="region of interest" description="Disordered" evidence="2">
    <location>
        <begin position="406"/>
        <end position="425"/>
    </location>
</feature>
<dbReference type="SUPFAM" id="SSF51905">
    <property type="entry name" value="FAD/NAD(P)-binding domain"/>
    <property type="match status" value="1"/>
</dbReference>
<name>A0ABN3BX21_9ACTN</name>
<dbReference type="Pfam" id="PF01494">
    <property type="entry name" value="FAD_binding_3"/>
    <property type="match status" value="1"/>
</dbReference>
<comment type="caution">
    <text evidence="4">The sequence shown here is derived from an EMBL/GenBank/DDBJ whole genome shotgun (WGS) entry which is preliminary data.</text>
</comment>
<evidence type="ECO:0000313" key="4">
    <source>
        <dbReference type="EMBL" id="GAA2201366.1"/>
    </source>
</evidence>
<reference evidence="4 5" key="1">
    <citation type="journal article" date="2019" name="Int. J. Syst. Evol. Microbiol.">
        <title>The Global Catalogue of Microorganisms (GCM) 10K type strain sequencing project: providing services to taxonomists for standard genome sequencing and annotation.</title>
        <authorList>
            <consortium name="The Broad Institute Genomics Platform"/>
            <consortium name="The Broad Institute Genome Sequencing Center for Infectious Disease"/>
            <person name="Wu L."/>
            <person name="Ma J."/>
        </authorList>
    </citation>
    <scope>NUCLEOTIDE SEQUENCE [LARGE SCALE GENOMIC DNA]</scope>
    <source>
        <strain evidence="4 5">JCM 14924</strain>
    </source>
</reference>
<evidence type="ECO:0000256" key="1">
    <source>
        <dbReference type="ARBA" id="ARBA00023002"/>
    </source>
</evidence>
<dbReference type="Proteomes" id="UP001501391">
    <property type="component" value="Unassembled WGS sequence"/>
</dbReference>
<protein>
    <submittedName>
        <fullName evidence="4">FAD-dependent oxidoreductase</fullName>
    </submittedName>
</protein>
<evidence type="ECO:0000256" key="2">
    <source>
        <dbReference type="SAM" id="MobiDB-lite"/>
    </source>
</evidence>
<dbReference type="PANTHER" id="PTHR43476">
    <property type="entry name" value="3-(3-HYDROXY-PHENYL)PROPIONATE/3-HYDROXYCINNAMIC ACID HYDROXYLASE"/>
    <property type="match status" value="1"/>
</dbReference>
<dbReference type="PRINTS" id="PR00420">
    <property type="entry name" value="RNGMNOXGNASE"/>
</dbReference>
<accession>A0ABN3BX21</accession>
<keyword evidence="1" id="KW-0560">Oxidoreductase</keyword>
<evidence type="ECO:0000313" key="5">
    <source>
        <dbReference type="Proteomes" id="UP001501391"/>
    </source>
</evidence>
<feature type="domain" description="FAD-binding" evidence="3">
    <location>
        <begin position="4"/>
        <end position="345"/>
    </location>
</feature>
<dbReference type="InterPro" id="IPR036188">
    <property type="entry name" value="FAD/NAD-bd_sf"/>
</dbReference>
<proteinExistence type="predicted"/>
<evidence type="ECO:0000259" key="3">
    <source>
        <dbReference type="Pfam" id="PF01494"/>
    </source>
</evidence>